<accession>A5E370</accession>
<sequence length="330" mass="37728">MVSIVQPSTYQKYTTESLLTAPTSPTTPTTPTSTVASTPIPSSSSSSSSPSLHESPLSTPITLTSEQYNKSVLDAATTNLLNKFQIEIKPTDYMFQKMYSPPSSPSPSSNSSSYMRLTSLCKHFKSPVLAHHQQENSRYKAQHFLFQTLLVEQQQQQQQQQCLMSVFHETYIMLCLLDDLFKYDILDIDTITSSHEYLKLEFHQIKYWDLSRVNFHVRKYLEFLRIINPVDEELQISLGVDHCNNNNNNIANNKTVKIEDNADCWFINNEIPRIVKMYIKSTIVILEKCLDLMIYESSAMDSVYNAIGTEGYEKNYTCNGGDEEVSHYMV</sequence>
<organism evidence="2 3">
    <name type="scientific">Lodderomyces elongisporus (strain ATCC 11503 / CBS 2605 / JCM 1781 / NBRC 1676 / NRRL YB-4239)</name>
    <name type="common">Yeast</name>
    <name type="synonym">Saccharomyces elongisporus</name>
    <dbReference type="NCBI Taxonomy" id="379508"/>
    <lineage>
        <taxon>Eukaryota</taxon>
        <taxon>Fungi</taxon>
        <taxon>Dikarya</taxon>
        <taxon>Ascomycota</taxon>
        <taxon>Saccharomycotina</taxon>
        <taxon>Pichiomycetes</taxon>
        <taxon>Debaryomycetaceae</taxon>
        <taxon>Candida/Lodderomyces clade</taxon>
        <taxon>Lodderomyces</taxon>
    </lineage>
</organism>
<evidence type="ECO:0000313" key="3">
    <source>
        <dbReference type="Proteomes" id="UP000001996"/>
    </source>
</evidence>
<dbReference type="HOGENOM" id="CLU_842169_0_0_1"/>
<dbReference type="EMBL" id="CH981528">
    <property type="protein sequence ID" value="EDK45878.1"/>
    <property type="molecule type" value="Genomic_DNA"/>
</dbReference>
<evidence type="ECO:0000313" key="2">
    <source>
        <dbReference type="EMBL" id="EDK45878.1"/>
    </source>
</evidence>
<dbReference type="KEGG" id="lel:PVL30_004882"/>
<dbReference type="VEuPathDB" id="FungiDB:LELG_04057"/>
<protein>
    <submittedName>
        <fullName evidence="2">Uncharacterized protein</fullName>
    </submittedName>
</protein>
<gene>
    <name evidence="2" type="ORF">LELG_04057</name>
</gene>
<dbReference type="OrthoDB" id="4024441at2759"/>
<proteinExistence type="predicted"/>
<name>A5E370_LODEL</name>
<dbReference type="GeneID" id="5232117"/>
<keyword evidence="3" id="KW-1185">Reference proteome</keyword>
<evidence type="ECO:0000256" key="1">
    <source>
        <dbReference type="SAM" id="MobiDB-lite"/>
    </source>
</evidence>
<dbReference type="AlphaFoldDB" id="A5E370"/>
<dbReference type="InParanoid" id="A5E370"/>
<reference evidence="2 3" key="1">
    <citation type="journal article" date="2009" name="Nature">
        <title>Evolution of pathogenicity and sexual reproduction in eight Candida genomes.</title>
        <authorList>
            <person name="Butler G."/>
            <person name="Rasmussen M.D."/>
            <person name="Lin M.F."/>
            <person name="Santos M.A."/>
            <person name="Sakthikumar S."/>
            <person name="Munro C.A."/>
            <person name="Rheinbay E."/>
            <person name="Grabherr M."/>
            <person name="Forche A."/>
            <person name="Reedy J.L."/>
            <person name="Agrafioti I."/>
            <person name="Arnaud M.B."/>
            <person name="Bates S."/>
            <person name="Brown A.J."/>
            <person name="Brunke S."/>
            <person name="Costanzo M.C."/>
            <person name="Fitzpatrick D.A."/>
            <person name="de Groot P.W."/>
            <person name="Harris D."/>
            <person name="Hoyer L.L."/>
            <person name="Hube B."/>
            <person name="Klis F.M."/>
            <person name="Kodira C."/>
            <person name="Lennard N."/>
            <person name="Logue M.E."/>
            <person name="Martin R."/>
            <person name="Neiman A.M."/>
            <person name="Nikolaou E."/>
            <person name="Quail M.A."/>
            <person name="Quinn J."/>
            <person name="Santos M.C."/>
            <person name="Schmitzberger F.F."/>
            <person name="Sherlock G."/>
            <person name="Shah P."/>
            <person name="Silverstein K.A."/>
            <person name="Skrzypek M.S."/>
            <person name="Soll D."/>
            <person name="Staggs R."/>
            <person name="Stansfield I."/>
            <person name="Stumpf M.P."/>
            <person name="Sudbery P.E."/>
            <person name="Srikantha T."/>
            <person name="Zeng Q."/>
            <person name="Berman J."/>
            <person name="Berriman M."/>
            <person name="Heitman J."/>
            <person name="Gow N.A."/>
            <person name="Lorenz M.C."/>
            <person name="Birren B.W."/>
            <person name="Kellis M."/>
            <person name="Cuomo C.A."/>
        </authorList>
    </citation>
    <scope>NUCLEOTIDE SEQUENCE [LARGE SCALE GENOMIC DNA]</scope>
    <source>
        <strain evidence="3">ATCC 11503 / BCRC 21390 / CBS 2605 / JCM 1781 / NBRC 1676 / NRRL YB-4239</strain>
    </source>
</reference>
<feature type="region of interest" description="Disordered" evidence="1">
    <location>
        <begin position="16"/>
        <end position="58"/>
    </location>
</feature>
<dbReference type="Proteomes" id="UP000001996">
    <property type="component" value="Unassembled WGS sequence"/>
</dbReference>